<accession>A0ACB8BVI7</accession>
<keyword evidence="2" id="KW-1185">Reference proteome</keyword>
<comment type="caution">
    <text evidence="1">The sequence shown here is derived from an EMBL/GenBank/DDBJ whole genome shotgun (WGS) entry which is preliminary data.</text>
</comment>
<name>A0ACB8BVI7_9AGAM</name>
<protein>
    <submittedName>
        <fullName evidence="1">Uncharacterized protein</fullName>
    </submittedName>
</protein>
<evidence type="ECO:0000313" key="2">
    <source>
        <dbReference type="Proteomes" id="UP000790709"/>
    </source>
</evidence>
<dbReference type="EMBL" id="MU266336">
    <property type="protein sequence ID" value="KAH7929940.1"/>
    <property type="molecule type" value="Genomic_DNA"/>
</dbReference>
<gene>
    <name evidence="1" type="ORF">BV22DRAFT_92475</name>
</gene>
<proteinExistence type="predicted"/>
<dbReference type="Proteomes" id="UP000790709">
    <property type="component" value="Unassembled WGS sequence"/>
</dbReference>
<evidence type="ECO:0000313" key="1">
    <source>
        <dbReference type="EMBL" id="KAH7929940.1"/>
    </source>
</evidence>
<organism evidence="1 2">
    <name type="scientific">Leucogyrophana mollusca</name>
    <dbReference type="NCBI Taxonomy" id="85980"/>
    <lineage>
        <taxon>Eukaryota</taxon>
        <taxon>Fungi</taxon>
        <taxon>Dikarya</taxon>
        <taxon>Basidiomycota</taxon>
        <taxon>Agaricomycotina</taxon>
        <taxon>Agaricomycetes</taxon>
        <taxon>Agaricomycetidae</taxon>
        <taxon>Boletales</taxon>
        <taxon>Boletales incertae sedis</taxon>
        <taxon>Leucogyrophana</taxon>
    </lineage>
</organism>
<reference evidence="1" key="1">
    <citation type="journal article" date="2021" name="New Phytol.">
        <title>Evolutionary innovations through gain and loss of genes in the ectomycorrhizal Boletales.</title>
        <authorList>
            <person name="Wu G."/>
            <person name="Miyauchi S."/>
            <person name="Morin E."/>
            <person name="Kuo A."/>
            <person name="Drula E."/>
            <person name="Varga T."/>
            <person name="Kohler A."/>
            <person name="Feng B."/>
            <person name="Cao Y."/>
            <person name="Lipzen A."/>
            <person name="Daum C."/>
            <person name="Hundley H."/>
            <person name="Pangilinan J."/>
            <person name="Johnson J."/>
            <person name="Barry K."/>
            <person name="LaButti K."/>
            <person name="Ng V."/>
            <person name="Ahrendt S."/>
            <person name="Min B."/>
            <person name="Choi I.G."/>
            <person name="Park H."/>
            <person name="Plett J.M."/>
            <person name="Magnuson J."/>
            <person name="Spatafora J.W."/>
            <person name="Nagy L.G."/>
            <person name="Henrissat B."/>
            <person name="Grigoriev I.V."/>
            <person name="Yang Z.L."/>
            <person name="Xu J."/>
            <person name="Martin F.M."/>
        </authorList>
    </citation>
    <scope>NUCLEOTIDE SEQUENCE</scope>
    <source>
        <strain evidence="1">KUC20120723A-06</strain>
    </source>
</reference>
<sequence>MASPHTRFSRHTLLSSENTRSSTADPSSKKRMIKARAENDSAPEYQATAKRSAVAFTSRSATVGETLLSSSSLKFPPASSHQQAAAAEAAKLGPTALRVDTAPTVKSQPSTTRTSSLTQPTTPPTFDVSASSDAWRRLDSECPTGSICIDLLGLIQPCVNIPLLPIPLPTCELGDILCCLPPARSSSAPSETSSRAAPTIHVNTTSPSPAPRTTQKSSPSSSSFFLPSSSSAPRGSSTSSTATISRSVVTSTGPSSPFLTYSKTLSSATTFSASGTYPRRPHTPTRDSSTSLVSSTTLSTTRTPSSSPSLTASSTMFIHSSLTHINPPSSSTHSNSLFSPSVPVSSPTSIDSMSPSNSSRTLEISIGAAVGGVALLAIIAYFLLRCRRHVPTITPFEYNTLPDPPPTPSDLPAKIGWSPPNVSMRNSVISSFIISSATLGVSEEEIADDESAIARRQRERELEKLYPCHKTDRGRERDSSCNGEV</sequence>